<keyword evidence="2" id="KW-1185">Reference proteome</keyword>
<feature type="non-terminal residue" evidence="1">
    <location>
        <position position="1"/>
    </location>
</feature>
<gene>
    <name evidence="1" type="ORF">RPERSI_LOCUS7060</name>
</gene>
<comment type="caution">
    <text evidence="1">The sequence shown here is derived from an EMBL/GenBank/DDBJ whole genome shotgun (WGS) entry which is preliminary data.</text>
</comment>
<proteinExistence type="predicted"/>
<name>A0ACA9N7T5_9GLOM</name>
<accession>A0ACA9N7T5</accession>
<organism evidence="1 2">
    <name type="scientific">Racocetra persica</name>
    <dbReference type="NCBI Taxonomy" id="160502"/>
    <lineage>
        <taxon>Eukaryota</taxon>
        <taxon>Fungi</taxon>
        <taxon>Fungi incertae sedis</taxon>
        <taxon>Mucoromycota</taxon>
        <taxon>Glomeromycotina</taxon>
        <taxon>Glomeromycetes</taxon>
        <taxon>Diversisporales</taxon>
        <taxon>Gigasporaceae</taxon>
        <taxon>Racocetra</taxon>
    </lineage>
</organism>
<evidence type="ECO:0000313" key="2">
    <source>
        <dbReference type="Proteomes" id="UP000789920"/>
    </source>
</evidence>
<evidence type="ECO:0000313" key="1">
    <source>
        <dbReference type="EMBL" id="CAG8629883.1"/>
    </source>
</evidence>
<reference evidence="1" key="1">
    <citation type="submission" date="2021-06" db="EMBL/GenBank/DDBJ databases">
        <authorList>
            <person name="Kallberg Y."/>
            <person name="Tangrot J."/>
            <person name="Rosling A."/>
        </authorList>
    </citation>
    <scope>NUCLEOTIDE SEQUENCE</scope>
    <source>
        <strain evidence="1">MA461A</strain>
    </source>
</reference>
<protein>
    <submittedName>
        <fullName evidence="1">11121_t:CDS:1</fullName>
    </submittedName>
</protein>
<dbReference type="Proteomes" id="UP000789920">
    <property type="component" value="Unassembled WGS sequence"/>
</dbReference>
<dbReference type="EMBL" id="CAJVQC010011668">
    <property type="protein sequence ID" value="CAG8629883.1"/>
    <property type="molecule type" value="Genomic_DNA"/>
</dbReference>
<sequence length="100" mass="11423">FDLPSPEQSTHLLVTLTSSSSPSYVSSYLGPISTNKELRSEIDAFNKRVKHLETELKLFKNPDTSSLRLVFKYPSHHHSKQTADLEADREQPETQQPKKK</sequence>